<sequence length="546" mass="58308">MHPAIEDETELDAAPDPWWLELGTEPSAPVHGCAQPDCDWDEVEASDVYCRTHEVFLGWGPQRPQPLHYMAIGGLRVAIAAGFFFTALLDSMLPVWGVALLCGLAIAALPLRLFRINLRAAALYWTVTAVAGLELWFGVFFARDAMLVWSAFTGLAAWWGLTVLLANSGGGGGAGAVGEDRGAQLVAVTLTAIPPGLAAAFVRPEWRDAFLVVAVGGLTGGLLVAAIIGVLRGGRHLERARPPQIPHLKRPLGMRWRLQFHRSRPGRPAGPIDRIARGVLAFFQVVLAGSAVGGSHTVSALRLLGYGLAVAAVALLNWLVWISVEASRRVLGSIVAAAVVMWAGMRILWATIRRATRVLLLPVVFASSAAMTITWWAEAVRRYFADGDLVNLAWIGGGVAAAAITLTFAWITLSGQPLAISLRSAQHSATIASTKGLLILALFAVALGAPGTLFNTGPIRWGWLTAGVLVLLTIATLIHFAARLKPRPRRRIRRRGRTTPPRPAATSERPDANHVEEEDIEAVSASMDATSARGGSPPRPGTGSRR</sequence>
<feature type="compositionally biased region" description="Low complexity" evidence="1">
    <location>
        <begin position="530"/>
        <end position="546"/>
    </location>
</feature>
<feature type="transmembrane region" description="Helical" evidence="2">
    <location>
        <begin position="461"/>
        <end position="484"/>
    </location>
</feature>
<feature type="transmembrane region" description="Helical" evidence="2">
    <location>
        <begin position="67"/>
        <end position="89"/>
    </location>
</feature>
<dbReference type="Proteomes" id="UP001596470">
    <property type="component" value="Unassembled WGS sequence"/>
</dbReference>
<feature type="transmembrane region" description="Helical" evidence="2">
    <location>
        <begin position="389"/>
        <end position="415"/>
    </location>
</feature>
<proteinExistence type="predicted"/>
<evidence type="ECO:0000256" key="1">
    <source>
        <dbReference type="SAM" id="MobiDB-lite"/>
    </source>
</evidence>
<feature type="transmembrane region" description="Helical" evidence="2">
    <location>
        <begin position="436"/>
        <end position="455"/>
    </location>
</feature>
<gene>
    <name evidence="3" type="ORF">ACFQS3_09940</name>
</gene>
<feature type="transmembrane region" description="Helical" evidence="2">
    <location>
        <begin position="185"/>
        <end position="203"/>
    </location>
</feature>
<evidence type="ECO:0000313" key="4">
    <source>
        <dbReference type="Proteomes" id="UP001596470"/>
    </source>
</evidence>
<organism evidence="3 4">
    <name type="scientific">Glycomyces mayteni</name>
    <dbReference type="NCBI Taxonomy" id="543887"/>
    <lineage>
        <taxon>Bacteria</taxon>
        <taxon>Bacillati</taxon>
        <taxon>Actinomycetota</taxon>
        <taxon>Actinomycetes</taxon>
        <taxon>Glycomycetales</taxon>
        <taxon>Glycomycetaceae</taxon>
        <taxon>Glycomyces</taxon>
    </lineage>
</organism>
<feature type="region of interest" description="Disordered" evidence="1">
    <location>
        <begin position="489"/>
        <end position="546"/>
    </location>
</feature>
<feature type="transmembrane region" description="Helical" evidence="2">
    <location>
        <begin position="330"/>
        <end position="349"/>
    </location>
</feature>
<evidence type="ECO:0000256" key="2">
    <source>
        <dbReference type="SAM" id="Phobius"/>
    </source>
</evidence>
<keyword evidence="2" id="KW-0472">Membrane</keyword>
<evidence type="ECO:0000313" key="3">
    <source>
        <dbReference type="EMBL" id="MFC6957514.1"/>
    </source>
</evidence>
<feature type="transmembrane region" description="Helical" evidence="2">
    <location>
        <begin position="121"/>
        <end position="141"/>
    </location>
</feature>
<feature type="transmembrane region" description="Helical" evidence="2">
    <location>
        <begin position="303"/>
        <end position="324"/>
    </location>
</feature>
<dbReference type="EMBL" id="JBHSYS010000002">
    <property type="protein sequence ID" value="MFC6957514.1"/>
    <property type="molecule type" value="Genomic_DNA"/>
</dbReference>
<dbReference type="RefSeq" id="WP_382349224.1">
    <property type="nucleotide sequence ID" value="NZ_JBHMBP010000002.1"/>
</dbReference>
<feature type="transmembrane region" description="Helical" evidence="2">
    <location>
        <begin position="358"/>
        <end position="377"/>
    </location>
</feature>
<protein>
    <submittedName>
        <fullName evidence="3">Uncharacterized protein</fullName>
    </submittedName>
</protein>
<accession>A0ABW2D8F3</accession>
<reference evidence="4" key="1">
    <citation type="journal article" date="2019" name="Int. J. Syst. Evol. Microbiol.">
        <title>The Global Catalogue of Microorganisms (GCM) 10K type strain sequencing project: providing services to taxonomists for standard genome sequencing and annotation.</title>
        <authorList>
            <consortium name="The Broad Institute Genomics Platform"/>
            <consortium name="The Broad Institute Genome Sequencing Center for Infectious Disease"/>
            <person name="Wu L."/>
            <person name="Ma J."/>
        </authorList>
    </citation>
    <scope>NUCLEOTIDE SEQUENCE [LARGE SCALE GENOMIC DNA]</scope>
    <source>
        <strain evidence="4">KACC 12634</strain>
    </source>
</reference>
<keyword evidence="2" id="KW-0812">Transmembrane</keyword>
<keyword evidence="2" id="KW-1133">Transmembrane helix</keyword>
<keyword evidence="4" id="KW-1185">Reference proteome</keyword>
<feature type="transmembrane region" description="Helical" evidence="2">
    <location>
        <begin position="209"/>
        <end position="231"/>
    </location>
</feature>
<feature type="transmembrane region" description="Helical" evidence="2">
    <location>
        <begin position="95"/>
        <end position="114"/>
    </location>
</feature>
<comment type="caution">
    <text evidence="3">The sequence shown here is derived from an EMBL/GenBank/DDBJ whole genome shotgun (WGS) entry which is preliminary data.</text>
</comment>
<name>A0ABW2D8F3_9ACTN</name>